<sequence>MRMYTITEDWNELHLQSHHPFQPISAPHAADFFPRDVPPDAKTSFHIPIGRSTCAMGEVIRVLLLNPLTSVTSLVCLQRPLEWDGVLSDFYQVITNSDDDPAPSILAKCKVLLHPTKSKSEKGVVIRKNALDRSIRDGDLLSLEGFQLDEATGPPPELLDIMDTLDFDVPVDFGAGLTPSDNFNASANAESAAKVTPEPMIKPMIKPVGQMQPPTGSAGASRGNSRKSKRGRSLSSKFWLVNKLAASGKISKEQKDSLKMLLIASDDSALHKAFEHYEETGDLDTLLNLQVNSKKSFAGLPPLSTEAFDFQLTQNIENELDLLSMRSFSVSGGDVNSPVNQSASPAAAPPLSNGSNSSAAANEPIPFNSTSGDLLDPLDALLESSLDSLPMPIGHGDDQNLPPALPGDLHGMEEWLKD</sequence>
<comment type="caution">
    <text evidence="2">The sequence shown here is derived from an EMBL/GenBank/DDBJ whole genome shotgun (WGS) entry which is preliminary data.</text>
</comment>
<organism evidence="2 3">
    <name type="scientific">Phytophthora citrophthora</name>
    <dbReference type="NCBI Taxonomy" id="4793"/>
    <lineage>
        <taxon>Eukaryota</taxon>
        <taxon>Sar</taxon>
        <taxon>Stramenopiles</taxon>
        <taxon>Oomycota</taxon>
        <taxon>Peronosporomycetes</taxon>
        <taxon>Peronosporales</taxon>
        <taxon>Peronosporaceae</taxon>
        <taxon>Phytophthora</taxon>
    </lineage>
</organism>
<protein>
    <submittedName>
        <fullName evidence="2">Uncharacterized protein</fullName>
    </submittedName>
</protein>
<feature type="region of interest" description="Disordered" evidence="1">
    <location>
        <begin position="334"/>
        <end position="370"/>
    </location>
</feature>
<dbReference type="Proteomes" id="UP001259832">
    <property type="component" value="Unassembled WGS sequence"/>
</dbReference>
<dbReference type="EMBL" id="JASMQC010000035">
    <property type="protein sequence ID" value="KAK1931066.1"/>
    <property type="molecule type" value="Genomic_DNA"/>
</dbReference>
<feature type="region of interest" description="Disordered" evidence="1">
    <location>
        <begin position="387"/>
        <end position="418"/>
    </location>
</feature>
<feature type="compositionally biased region" description="Low complexity" evidence="1">
    <location>
        <begin position="336"/>
        <end position="364"/>
    </location>
</feature>
<accession>A0AAD9G2S0</accession>
<proteinExistence type="predicted"/>
<evidence type="ECO:0000313" key="2">
    <source>
        <dbReference type="EMBL" id="KAK1931066.1"/>
    </source>
</evidence>
<dbReference type="AlphaFoldDB" id="A0AAD9G2S0"/>
<gene>
    <name evidence="2" type="ORF">P3T76_013255</name>
</gene>
<evidence type="ECO:0000256" key="1">
    <source>
        <dbReference type="SAM" id="MobiDB-lite"/>
    </source>
</evidence>
<name>A0AAD9G2S0_9STRA</name>
<evidence type="ECO:0000313" key="3">
    <source>
        <dbReference type="Proteomes" id="UP001259832"/>
    </source>
</evidence>
<reference evidence="2" key="1">
    <citation type="submission" date="2023-08" db="EMBL/GenBank/DDBJ databases">
        <title>Reference Genome Resource for the Citrus Pathogen Phytophthora citrophthora.</title>
        <authorList>
            <person name="Moller H."/>
            <person name="Coetzee B."/>
            <person name="Rose L.J."/>
            <person name="Van Niekerk J.M."/>
        </authorList>
    </citation>
    <scope>NUCLEOTIDE SEQUENCE</scope>
    <source>
        <strain evidence="2">STE-U-9442</strain>
    </source>
</reference>
<keyword evidence="3" id="KW-1185">Reference proteome</keyword>
<feature type="region of interest" description="Disordered" evidence="1">
    <location>
        <begin position="207"/>
        <end position="232"/>
    </location>
</feature>